<accession>A0A4R6U0W4</accession>
<dbReference type="GO" id="GO:0005737">
    <property type="term" value="C:cytoplasm"/>
    <property type="evidence" value="ECO:0007669"/>
    <property type="project" value="InterPro"/>
</dbReference>
<dbReference type="InterPro" id="IPR007848">
    <property type="entry name" value="Small_mtfrase_dom"/>
</dbReference>
<organism evidence="8 9">
    <name type="scientific">Thiopseudomonas denitrificans</name>
    <dbReference type="NCBI Taxonomy" id="1501432"/>
    <lineage>
        <taxon>Bacteria</taxon>
        <taxon>Pseudomonadati</taxon>
        <taxon>Pseudomonadota</taxon>
        <taxon>Gammaproteobacteria</taxon>
        <taxon>Pseudomonadales</taxon>
        <taxon>Pseudomonadaceae</taxon>
        <taxon>Thiopseudomonas</taxon>
    </lineage>
</organism>
<evidence type="ECO:0000256" key="3">
    <source>
        <dbReference type="ARBA" id="ARBA00022603"/>
    </source>
</evidence>
<gene>
    <name evidence="8" type="ORF">DFQ45_11165</name>
</gene>
<feature type="domain" description="RlmG N-terminal" evidence="7">
    <location>
        <begin position="1"/>
        <end position="180"/>
    </location>
</feature>
<evidence type="ECO:0000313" key="8">
    <source>
        <dbReference type="EMBL" id="TDQ36684.1"/>
    </source>
</evidence>
<evidence type="ECO:0000256" key="2">
    <source>
        <dbReference type="ARBA" id="ARBA00022552"/>
    </source>
</evidence>
<evidence type="ECO:0000256" key="4">
    <source>
        <dbReference type="ARBA" id="ARBA00022679"/>
    </source>
</evidence>
<sequence>MAILETPFARLDLERYPAQGNSPLQPFNAADEYLLQRLHEQQLPAGSRVLVVNDGFGALALSLCGQYQVSSCSDSFLAQQGLANNAEANAVDVAGIGQVSRTCELQGDFAAVLIQIPKTLALLQDQLAGLQPLLKPDTLVLAGAMIKHLPRAAGDLLEQYVGPVQASLAWKKARLLQAQVAGLEAQPGPVPVTYALPEFDLQLLNHPGTYSQEKLDVGTRLLLQHLPQDLQDKRVADLGCGNGVLALACARLNPQAEFVLVDESHAAIRSAGDNWQAAFAGRAAQILVGDGLRTLPAASLDLVLCNPPFHQQQVINDFLALRMFRQAHRVLKPGGELLIVGNRHLGYHVKLRRWFARVEQLAAHPRFVVLRASKAADK</sequence>
<dbReference type="PROSITE" id="PS00092">
    <property type="entry name" value="N6_MTASE"/>
    <property type="match status" value="1"/>
</dbReference>
<comment type="caution">
    <text evidence="8">The sequence shown here is derived from an EMBL/GenBank/DDBJ whole genome shotgun (WGS) entry which is preliminary data.</text>
</comment>
<dbReference type="InterPro" id="IPR058679">
    <property type="entry name" value="RlmG_N"/>
</dbReference>
<keyword evidence="2" id="KW-0698">rRNA processing</keyword>
<evidence type="ECO:0000313" key="9">
    <source>
        <dbReference type="Proteomes" id="UP000294575"/>
    </source>
</evidence>
<dbReference type="GO" id="GO:0003677">
    <property type="term" value="F:DNA binding"/>
    <property type="evidence" value="ECO:0007669"/>
    <property type="project" value="InterPro"/>
</dbReference>
<dbReference type="InterPro" id="IPR001091">
    <property type="entry name" value="RM_Methyltransferase"/>
</dbReference>
<dbReference type="Pfam" id="PF05175">
    <property type="entry name" value="MTS"/>
    <property type="match status" value="1"/>
</dbReference>
<keyword evidence="1" id="KW-0963">Cytoplasm</keyword>
<name>A0A4R6U0W4_9GAMM</name>
<dbReference type="EMBL" id="SNYK01000011">
    <property type="protein sequence ID" value="TDQ36684.1"/>
    <property type="molecule type" value="Genomic_DNA"/>
</dbReference>
<dbReference type="Gene3D" id="3.40.50.150">
    <property type="entry name" value="Vaccinia Virus protein VP39"/>
    <property type="match status" value="2"/>
</dbReference>
<evidence type="ECO:0000259" key="6">
    <source>
        <dbReference type="Pfam" id="PF05175"/>
    </source>
</evidence>
<evidence type="ECO:0000256" key="5">
    <source>
        <dbReference type="ARBA" id="ARBA00022691"/>
    </source>
</evidence>
<dbReference type="RefSeq" id="WP_101496428.1">
    <property type="nucleotide sequence ID" value="NZ_LNJZ01000005.1"/>
</dbReference>
<dbReference type="OrthoDB" id="29650at2"/>
<dbReference type="PIRSF" id="PIRSF037565">
    <property type="entry name" value="RRNA_m2G_Mtase_RsmD_prd"/>
    <property type="match status" value="1"/>
</dbReference>
<keyword evidence="4 8" id="KW-0808">Transferase</keyword>
<dbReference type="InterPro" id="IPR029063">
    <property type="entry name" value="SAM-dependent_MTases_sf"/>
</dbReference>
<reference evidence="8 9" key="1">
    <citation type="submission" date="2019-03" db="EMBL/GenBank/DDBJ databases">
        <title>Genomic Encyclopedia of Type Strains, Phase IV (KMG-IV): sequencing the most valuable type-strain genomes for metagenomic binning, comparative biology and taxonomic classification.</title>
        <authorList>
            <person name="Goeker M."/>
        </authorList>
    </citation>
    <scope>NUCLEOTIDE SEQUENCE [LARGE SCALE GENOMIC DNA]</scope>
    <source>
        <strain evidence="8 9">DSM 28679</strain>
    </source>
</reference>
<feature type="domain" description="Methyltransferase small" evidence="6">
    <location>
        <begin position="201"/>
        <end position="371"/>
    </location>
</feature>
<proteinExistence type="predicted"/>
<dbReference type="InterPro" id="IPR017237">
    <property type="entry name" value="RLMG"/>
</dbReference>
<dbReference type="InterPro" id="IPR046977">
    <property type="entry name" value="RsmC/RlmG"/>
</dbReference>
<dbReference type="PANTHER" id="PTHR47816">
    <property type="entry name" value="RIBOSOMAL RNA SMALL SUBUNIT METHYLTRANSFERASE C"/>
    <property type="match status" value="1"/>
</dbReference>
<dbReference type="GO" id="GO:0008990">
    <property type="term" value="F:rRNA (guanine-N2-)-methyltransferase activity"/>
    <property type="evidence" value="ECO:0007669"/>
    <property type="project" value="InterPro"/>
</dbReference>
<dbReference type="SUPFAM" id="SSF53335">
    <property type="entry name" value="S-adenosyl-L-methionine-dependent methyltransferases"/>
    <property type="match status" value="1"/>
</dbReference>
<evidence type="ECO:0000256" key="1">
    <source>
        <dbReference type="ARBA" id="ARBA00022490"/>
    </source>
</evidence>
<dbReference type="Proteomes" id="UP000294575">
    <property type="component" value="Unassembled WGS sequence"/>
</dbReference>
<keyword evidence="3 8" id="KW-0489">Methyltransferase</keyword>
<protein>
    <submittedName>
        <fullName evidence="8">16S rRNA (Guanine1207-N2)-methyltransferase</fullName>
    </submittedName>
</protein>
<dbReference type="AlphaFoldDB" id="A0A4R6U0W4"/>
<dbReference type="CDD" id="cd02440">
    <property type="entry name" value="AdoMet_MTases"/>
    <property type="match status" value="1"/>
</dbReference>
<dbReference type="Pfam" id="PF26049">
    <property type="entry name" value="RLMG_N"/>
    <property type="match status" value="1"/>
</dbReference>
<dbReference type="InterPro" id="IPR002052">
    <property type="entry name" value="DNA_methylase_N6_adenine_CS"/>
</dbReference>
<dbReference type="PRINTS" id="PR00508">
    <property type="entry name" value="S21N4MTFRASE"/>
</dbReference>
<keyword evidence="9" id="KW-1185">Reference proteome</keyword>
<evidence type="ECO:0000259" key="7">
    <source>
        <dbReference type="Pfam" id="PF26049"/>
    </source>
</evidence>
<keyword evidence="5" id="KW-0949">S-adenosyl-L-methionine</keyword>
<dbReference type="PANTHER" id="PTHR47816:SF5">
    <property type="entry name" value="RIBOSOMAL RNA LARGE SUBUNIT METHYLTRANSFERASE G"/>
    <property type="match status" value="1"/>
</dbReference>